<evidence type="ECO:0000313" key="2">
    <source>
        <dbReference type="Proteomes" id="UP000193017"/>
    </source>
</evidence>
<dbReference type="Proteomes" id="UP000193017">
    <property type="component" value="Chromosome"/>
</dbReference>
<evidence type="ECO:0000313" key="1">
    <source>
        <dbReference type="EMBL" id="ARJ68646.1"/>
    </source>
</evidence>
<accession>A0A1W6CUW8</accession>
<dbReference type="GO" id="GO:0004176">
    <property type="term" value="F:ATP-dependent peptidase activity"/>
    <property type="evidence" value="ECO:0007669"/>
    <property type="project" value="InterPro"/>
</dbReference>
<gene>
    <name evidence="1" type="ORF">B0A89_02330</name>
</gene>
<name>A0A1W6CUW8_9RHOB</name>
<dbReference type="InterPro" id="IPR037219">
    <property type="entry name" value="Peptidase_M41-like"/>
</dbReference>
<proteinExistence type="predicted"/>
<dbReference type="SUPFAM" id="SSF140990">
    <property type="entry name" value="FtsH protease domain-like"/>
    <property type="match status" value="1"/>
</dbReference>
<dbReference type="GO" id="GO:0006508">
    <property type="term" value="P:proteolysis"/>
    <property type="evidence" value="ECO:0007669"/>
    <property type="project" value="InterPro"/>
</dbReference>
<organism evidence="1 2">
    <name type="scientific">Paracoccus contaminans</name>
    <dbReference type="NCBI Taxonomy" id="1945662"/>
    <lineage>
        <taxon>Bacteria</taxon>
        <taxon>Pseudomonadati</taxon>
        <taxon>Pseudomonadota</taxon>
        <taxon>Alphaproteobacteria</taxon>
        <taxon>Rhodobacterales</taxon>
        <taxon>Paracoccaceae</taxon>
        <taxon>Paracoccus</taxon>
    </lineage>
</organism>
<dbReference type="RefSeq" id="WP_085376761.1">
    <property type="nucleotide sequence ID" value="NZ_CP020612.1"/>
</dbReference>
<dbReference type="GO" id="GO:0004222">
    <property type="term" value="F:metalloendopeptidase activity"/>
    <property type="evidence" value="ECO:0007669"/>
    <property type="project" value="InterPro"/>
</dbReference>
<dbReference type="GO" id="GO:0005524">
    <property type="term" value="F:ATP binding"/>
    <property type="evidence" value="ECO:0007669"/>
    <property type="project" value="InterPro"/>
</dbReference>
<dbReference type="STRING" id="1945662.B0A89_02330"/>
<dbReference type="EMBL" id="CP020612">
    <property type="protein sequence ID" value="ARJ68646.1"/>
    <property type="molecule type" value="Genomic_DNA"/>
</dbReference>
<dbReference type="AlphaFoldDB" id="A0A1W6CUW8"/>
<sequence>MRAAGHAFEIADLEAAIVQPHLPKQERLWRVAVQGGAYAGGLQAGGVPRRAVASPHEGLVGFDWSVPPATRAEVKAHLALKLAGRTAEEIILGEVSAQGSLSDTAAAKVPRACRISERHISERTCWLGQS</sequence>
<dbReference type="KEGG" id="pcon:B0A89_02330"/>
<protein>
    <submittedName>
        <fullName evidence="1">Uncharacterized protein</fullName>
    </submittedName>
</protein>
<keyword evidence="2" id="KW-1185">Reference proteome</keyword>
<reference evidence="1 2" key="1">
    <citation type="submission" date="2017-03" db="EMBL/GenBank/DDBJ databases">
        <title>Genome sequence of Paracoccus contaminans isolated from a water microcosm.</title>
        <authorList>
            <person name="Aurass P."/>
            <person name="Karste S."/>
            <person name="Trost E."/>
            <person name="Glaeser S.P."/>
            <person name="Kaempfer P."/>
            <person name="Flieger A."/>
        </authorList>
    </citation>
    <scope>NUCLEOTIDE SEQUENCE [LARGE SCALE GENOMIC DNA]</scope>
    <source>
        <strain evidence="2">RKI 16-01929T\LMG 29738T\CCM 8701T\CIP 111112T</strain>
    </source>
</reference>